<feature type="transmembrane region" description="Helical" evidence="8">
    <location>
        <begin position="191"/>
        <end position="215"/>
    </location>
</feature>
<evidence type="ECO:0000256" key="3">
    <source>
        <dbReference type="ARBA" id="ARBA00022475"/>
    </source>
</evidence>
<dbReference type="Proteomes" id="UP000238083">
    <property type="component" value="Unassembled WGS sequence"/>
</dbReference>
<keyword evidence="10" id="KW-1185">Reference proteome</keyword>
<dbReference type="GO" id="GO:0005886">
    <property type="term" value="C:plasma membrane"/>
    <property type="evidence" value="ECO:0007669"/>
    <property type="project" value="UniProtKB-SubCell"/>
</dbReference>
<proteinExistence type="predicted"/>
<dbReference type="CDD" id="cd06579">
    <property type="entry name" value="TM_PBP1_transp_AraH_like"/>
    <property type="match status" value="1"/>
</dbReference>
<organism evidence="9 10">
    <name type="scientific">Kineococcus rhizosphaerae</name>
    <dbReference type="NCBI Taxonomy" id="559628"/>
    <lineage>
        <taxon>Bacteria</taxon>
        <taxon>Bacillati</taxon>
        <taxon>Actinomycetota</taxon>
        <taxon>Actinomycetes</taxon>
        <taxon>Kineosporiales</taxon>
        <taxon>Kineosporiaceae</taxon>
        <taxon>Kineococcus</taxon>
    </lineage>
</organism>
<dbReference type="PANTHER" id="PTHR32196:SF21">
    <property type="entry name" value="ABC TRANSPORTER PERMEASE PROTEIN YPHD-RELATED"/>
    <property type="match status" value="1"/>
</dbReference>
<evidence type="ECO:0000313" key="9">
    <source>
        <dbReference type="EMBL" id="PRY04970.1"/>
    </source>
</evidence>
<evidence type="ECO:0000256" key="8">
    <source>
        <dbReference type="SAM" id="Phobius"/>
    </source>
</evidence>
<dbReference type="EMBL" id="PVZF01000042">
    <property type="protein sequence ID" value="PRY04970.1"/>
    <property type="molecule type" value="Genomic_DNA"/>
</dbReference>
<evidence type="ECO:0000313" key="10">
    <source>
        <dbReference type="Proteomes" id="UP000238083"/>
    </source>
</evidence>
<dbReference type="GO" id="GO:0022857">
    <property type="term" value="F:transmembrane transporter activity"/>
    <property type="evidence" value="ECO:0007669"/>
    <property type="project" value="InterPro"/>
</dbReference>
<feature type="transmembrane region" description="Helical" evidence="8">
    <location>
        <begin position="325"/>
        <end position="344"/>
    </location>
</feature>
<keyword evidence="7 8" id="KW-0472">Membrane</keyword>
<feature type="transmembrane region" description="Helical" evidence="8">
    <location>
        <begin position="285"/>
        <end position="313"/>
    </location>
</feature>
<comment type="caution">
    <text evidence="9">The sequence shown here is derived from an EMBL/GenBank/DDBJ whole genome shotgun (WGS) entry which is preliminary data.</text>
</comment>
<name>A0A2T0QL00_9ACTN</name>
<accession>A0A2T0QL00</accession>
<keyword evidence="2" id="KW-0813">Transport</keyword>
<comment type="subcellular location">
    <subcellularLocation>
        <location evidence="1">Cell membrane</location>
        <topology evidence="1">Multi-pass membrane protein</topology>
    </subcellularLocation>
</comment>
<evidence type="ECO:0000256" key="5">
    <source>
        <dbReference type="ARBA" id="ARBA00022692"/>
    </source>
</evidence>
<protein>
    <submittedName>
        <fullName evidence="9">Monosaccharide ABC transporter membrane protein (CUT2 family)</fullName>
    </submittedName>
</protein>
<dbReference type="Pfam" id="PF02653">
    <property type="entry name" value="BPD_transp_2"/>
    <property type="match status" value="1"/>
</dbReference>
<keyword evidence="4" id="KW-0997">Cell inner membrane</keyword>
<feature type="transmembrane region" description="Helical" evidence="8">
    <location>
        <begin position="44"/>
        <end position="61"/>
    </location>
</feature>
<keyword evidence="6 8" id="KW-1133">Transmembrane helix</keyword>
<dbReference type="AlphaFoldDB" id="A0A2T0QL00"/>
<evidence type="ECO:0000256" key="2">
    <source>
        <dbReference type="ARBA" id="ARBA00022448"/>
    </source>
</evidence>
<reference evidence="9 10" key="1">
    <citation type="submission" date="2018-03" db="EMBL/GenBank/DDBJ databases">
        <title>Genomic Encyclopedia of Archaeal and Bacterial Type Strains, Phase II (KMG-II): from individual species to whole genera.</title>
        <authorList>
            <person name="Goeker M."/>
        </authorList>
    </citation>
    <scope>NUCLEOTIDE SEQUENCE [LARGE SCALE GENOMIC DNA]</scope>
    <source>
        <strain evidence="9 10">DSM 19711</strain>
    </source>
</reference>
<feature type="transmembrane region" description="Helical" evidence="8">
    <location>
        <begin position="99"/>
        <end position="117"/>
    </location>
</feature>
<gene>
    <name evidence="9" type="ORF">CLV37_1423</name>
</gene>
<keyword evidence="5 8" id="KW-0812">Transmembrane</keyword>
<dbReference type="PANTHER" id="PTHR32196">
    <property type="entry name" value="ABC TRANSPORTER PERMEASE PROTEIN YPHD-RELATED-RELATED"/>
    <property type="match status" value="1"/>
</dbReference>
<dbReference type="InterPro" id="IPR001851">
    <property type="entry name" value="ABC_transp_permease"/>
</dbReference>
<evidence type="ECO:0000256" key="4">
    <source>
        <dbReference type="ARBA" id="ARBA00022519"/>
    </source>
</evidence>
<feature type="transmembrane region" description="Helical" evidence="8">
    <location>
        <begin position="124"/>
        <end position="144"/>
    </location>
</feature>
<feature type="transmembrane region" description="Helical" evidence="8">
    <location>
        <begin position="244"/>
        <end position="264"/>
    </location>
</feature>
<evidence type="ECO:0000256" key="1">
    <source>
        <dbReference type="ARBA" id="ARBA00004651"/>
    </source>
</evidence>
<keyword evidence="3" id="KW-1003">Cell membrane</keyword>
<evidence type="ECO:0000256" key="6">
    <source>
        <dbReference type="ARBA" id="ARBA00022989"/>
    </source>
</evidence>
<sequence length="350" mass="35873">MNSDPKGVPMSDSLQVASEKAAEVPDTSGTRAATLADHVFRNPVLGPLSALVLAVVAFSILTENFASVDNFSLILQQSVVVGTLALGQTLIVLTGGIDLANGAIMVLGTLVVAKLAAGSTGAQVPALFAGLLVCAALGLVSGLIVSKLGLPPFIVTLGLLTILQAASRLYTKETVLVDDGPLTLLSKGGYLFGQFQVTTGVVVVLISVAVLHYALTRTAWGRHVYAVGNNDLAAKRTGINVNRVLLSVYVLAGVFYALAALQAFGRSPATSPNAFPTANLDTITAVVIGGTSLFGGRGTVVGTYIGALIVLVLQSGLTQAGIDPLYQNIVTGVLVIAAVALDTVTRRKAR</sequence>
<evidence type="ECO:0000256" key="7">
    <source>
        <dbReference type="ARBA" id="ARBA00023136"/>
    </source>
</evidence>